<feature type="region of interest" description="Disordered" evidence="2">
    <location>
        <begin position="261"/>
        <end position="281"/>
    </location>
</feature>
<keyword evidence="3" id="KW-0812">Transmembrane</keyword>
<dbReference type="GO" id="GO:0015628">
    <property type="term" value="P:protein secretion by the type II secretion system"/>
    <property type="evidence" value="ECO:0007669"/>
    <property type="project" value="InterPro"/>
</dbReference>
<dbReference type="AlphaFoldDB" id="A0A0F9TR53"/>
<keyword evidence="1" id="KW-0488">Methylation</keyword>
<dbReference type="PRINTS" id="PR00813">
    <property type="entry name" value="BCTERIALGSPG"/>
</dbReference>
<evidence type="ECO:0008006" key="5">
    <source>
        <dbReference type="Google" id="ProtNLM"/>
    </source>
</evidence>
<accession>A0A0F9TR53</accession>
<dbReference type="PANTHER" id="PTHR30093">
    <property type="entry name" value="GENERAL SECRETION PATHWAY PROTEIN G"/>
    <property type="match status" value="1"/>
</dbReference>
<dbReference type="SUPFAM" id="SSF54523">
    <property type="entry name" value="Pili subunits"/>
    <property type="match status" value="1"/>
</dbReference>
<evidence type="ECO:0000313" key="4">
    <source>
        <dbReference type="EMBL" id="KKN81799.1"/>
    </source>
</evidence>
<dbReference type="EMBL" id="LAZR01000210">
    <property type="protein sequence ID" value="KKN81799.1"/>
    <property type="molecule type" value="Genomic_DNA"/>
</dbReference>
<feature type="transmembrane region" description="Helical" evidence="3">
    <location>
        <begin position="6"/>
        <end position="30"/>
    </location>
</feature>
<organism evidence="4">
    <name type="scientific">marine sediment metagenome</name>
    <dbReference type="NCBI Taxonomy" id="412755"/>
    <lineage>
        <taxon>unclassified sequences</taxon>
        <taxon>metagenomes</taxon>
        <taxon>ecological metagenomes</taxon>
    </lineage>
</organism>
<sequence length="281" mass="31245">MRKPRAFTIAELLVVIGIMMALVTLLVPSLQRFRMMGKRTLCSANLVDLSRAMNLYTNENKGVLPAYRLPALEAADLDGPAAGVVGKQRWWGRDEAVRHAMEEGVTNWANGSALSPQCEIFMYAENELLFRCPVLVSSEVPKAGLILEWELTPKDVGYGYNAFFLGRFDGSTGRDWLGFIPSVQGGVRPDAWCRVSYIKYPSRTILLSDATVRTVGGAPSGSYVTWWPSATMTNNAGVYPRHLDRANVVMLDGGVRQMYPDQVHDTTAKGKPQFWDPRDPR</sequence>
<dbReference type="GO" id="GO:0015627">
    <property type="term" value="C:type II protein secretion system complex"/>
    <property type="evidence" value="ECO:0007669"/>
    <property type="project" value="InterPro"/>
</dbReference>
<evidence type="ECO:0000256" key="1">
    <source>
        <dbReference type="ARBA" id="ARBA00022481"/>
    </source>
</evidence>
<dbReference type="Gene3D" id="3.30.700.10">
    <property type="entry name" value="Glycoprotein, Type 4 Pilin"/>
    <property type="match status" value="1"/>
</dbReference>
<dbReference type="InterPro" id="IPR045584">
    <property type="entry name" value="Pilin-like"/>
</dbReference>
<evidence type="ECO:0000256" key="2">
    <source>
        <dbReference type="SAM" id="MobiDB-lite"/>
    </source>
</evidence>
<keyword evidence="3" id="KW-1133">Transmembrane helix</keyword>
<proteinExistence type="predicted"/>
<dbReference type="InterPro" id="IPR000983">
    <property type="entry name" value="Bac_GSPG_pilin"/>
</dbReference>
<name>A0A0F9TR53_9ZZZZ</name>
<protein>
    <recommendedName>
        <fullName evidence="5">Type II secretion system protein GspG C-terminal domain-containing protein</fullName>
    </recommendedName>
</protein>
<evidence type="ECO:0000256" key="3">
    <source>
        <dbReference type="SAM" id="Phobius"/>
    </source>
</evidence>
<comment type="caution">
    <text evidence="4">The sequence shown here is derived from an EMBL/GenBank/DDBJ whole genome shotgun (WGS) entry which is preliminary data.</text>
</comment>
<gene>
    <name evidence="4" type="ORF">LCGC14_0315640</name>
</gene>
<reference evidence="4" key="1">
    <citation type="journal article" date="2015" name="Nature">
        <title>Complex archaea that bridge the gap between prokaryotes and eukaryotes.</title>
        <authorList>
            <person name="Spang A."/>
            <person name="Saw J.H."/>
            <person name="Jorgensen S.L."/>
            <person name="Zaremba-Niedzwiedzka K."/>
            <person name="Martijn J."/>
            <person name="Lind A.E."/>
            <person name="van Eijk R."/>
            <person name="Schleper C."/>
            <person name="Guy L."/>
            <person name="Ettema T.J."/>
        </authorList>
    </citation>
    <scope>NUCLEOTIDE SEQUENCE</scope>
</reference>
<keyword evidence="3" id="KW-0472">Membrane</keyword>